<evidence type="ECO:0000259" key="1">
    <source>
        <dbReference type="Pfam" id="PF00814"/>
    </source>
</evidence>
<dbReference type="GO" id="GO:0016740">
    <property type="term" value="F:transferase activity"/>
    <property type="evidence" value="ECO:0007669"/>
    <property type="project" value="UniProtKB-KW"/>
</dbReference>
<dbReference type="InterPro" id="IPR022496">
    <property type="entry name" value="T6A_TsaB"/>
</dbReference>
<proteinExistence type="predicted"/>
<dbReference type="NCBIfam" id="TIGR03725">
    <property type="entry name" value="T6A_YeaZ"/>
    <property type="match status" value="1"/>
</dbReference>
<dbReference type="KEGG" id="msyr:CXP39_03085"/>
<dbReference type="RefSeq" id="WP_027048585.1">
    <property type="nucleotide sequence ID" value="NZ_CP025257.1"/>
</dbReference>
<dbReference type="OrthoDB" id="9784166at2"/>
<dbReference type="EMBL" id="CP025257">
    <property type="protein sequence ID" value="AUF83769.1"/>
    <property type="molecule type" value="Genomic_DNA"/>
</dbReference>
<feature type="domain" description="Gcp-like" evidence="1">
    <location>
        <begin position="42"/>
        <end position="132"/>
    </location>
</feature>
<keyword evidence="2" id="KW-0808">Transferase</keyword>
<dbReference type="GO" id="GO:0002949">
    <property type="term" value="P:tRNA threonylcarbamoyladenosine modification"/>
    <property type="evidence" value="ECO:0007669"/>
    <property type="project" value="InterPro"/>
</dbReference>
<reference evidence="2 3" key="1">
    <citation type="submission" date="2017-12" db="EMBL/GenBank/DDBJ databases">
        <title>Mesoplasma syrphidae YJS, Complete Genome.</title>
        <authorList>
            <person name="Knight T.F."/>
            <person name="Citino T."/>
            <person name="Rubinstein R."/>
            <person name="Neuschaefer Z."/>
        </authorList>
    </citation>
    <scope>NUCLEOTIDE SEQUENCE [LARGE SCALE GENOMIC DNA]</scope>
    <source>
        <strain evidence="2 3">YJS</strain>
    </source>
</reference>
<organism evidence="2 3">
    <name type="scientific">Mesoplasma syrphidae</name>
    <dbReference type="NCBI Taxonomy" id="225999"/>
    <lineage>
        <taxon>Bacteria</taxon>
        <taxon>Bacillati</taxon>
        <taxon>Mycoplasmatota</taxon>
        <taxon>Mollicutes</taxon>
        <taxon>Entomoplasmatales</taxon>
        <taxon>Entomoplasmataceae</taxon>
        <taxon>Mesoplasma</taxon>
    </lineage>
</organism>
<accession>A0A2K9C2R9</accession>
<dbReference type="InterPro" id="IPR000905">
    <property type="entry name" value="Gcp-like_dom"/>
</dbReference>
<dbReference type="InterPro" id="IPR043129">
    <property type="entry name" value="ATPase_NBD"/>
</dbReference>
<sequence length="188" mass="21516">MNLFIDTTNWSLIYLLEKDDQIIASYEKRDIKKISDIAVEELKLFLAKEGLTVRNIENIYVTTGPGSYTGVRIGLAVAKTLKTLNNDYNVFVANSLMFQAGDEPTISLLDARGNKSYLGIYKNSQPLINETVVTNNELPAIFKQYPEMKVIRDYENISFVKNYLKLKNKFEEVKNIADLNPVYIKNFI</sequence>
<dbReference type="Gene3D" id="3.30.420.200">
    <property type="match status" value="1"/>
</dbReference>
<dbReference type="AlphaFoldDB" id="A0A2K9C2R9"/>
<dbReference type="Pfam" id="PF00814">
    <property type="entry name" value="TsaD"/>
    <property type="match status" value="1"/>
</dbReference>
<evidence type="ECO:0000313" key="3">
    <source>
        <dbReference type="Proteomes" id="UP000233419"/>
    </source>
</evidence>
<gene>
    <name evidence="2" type="primary">tsaB</name>
    <name evidence="2" type="ORF">CXP39_03085</name>
</gene>
<evidence type="ECO:0000313" key="2">
    <source>
        <dbReference type="EMBL" id="AUF83769.1"/>
    </source>
</evidence>
<dbReference type="Proteomes" id="UP000233419">
    <property type="component" value="Chromosome"/>
</dbReference>
<dbReference type="Gene3D" id="3.30.420.40">
    <property type="match status" value="1"/>
</dbReference>
<dbReference type="SUPFAM" id="SSF53067">
    <property type="entry name" value="Actin-like ATPase domain"/>
    <property type="match status" value="1"/>
</dbReference>
<protein>
    <submittedName>
        <fullName evidence="2">tRNA (Adenosine(37)-N6)-threonylcarbamoyltransferase complex dimerization subunit type 1 TsaB</fullName>
    </submittedName>
</protein>
<keyword evidence="3" id="KW-1185">Reference proteome</keyword>
<name>A0A2K9C2R9_9MOLU</name>